<name>A0A0E9QTC6_ANGAN</name>
<dbReference type="AlphaFoldDB" id="A0A0E9QTC6"/>
<protein>
    <submittedName>
        <fullName evidence="1">Uncharacterized protein</fullName>
    </submittedName>
</protein>
<dbReference type="EMBL" id="GBXM01089249">
    <property type="protein sequence ID" value="JAH19328.1"/>
    <property type="molecule type" value="Transcribed_RNA"/>
</dbReference>
<accession>A0A0E9QTC6</accession>
<organism evidence="1">
    <name type="scientific">Anguilla anguilla</name>
    <name type="common">European freshwater eel</name>
    <name type="synonym">Muraena anguilla</name>
    <dbReference type="NCBI Taxonomy" id="7936"/>
    <lineage>
        <taxon>Eukaryota</taxon>
        <taxon>Metazoa</taxon>
        <taxon>Chordata</taxon>
        <taxon>Craniata</taxon>
        <taxon>Vertebrata</taxon>
        <taxon>Euteleostomi</taxon>
        <taxon>Actinopterygii</taxon>
        <taxon>Neopterygii</taxon>
        <taxon>Teleostei</taxon>
        <taxon>Anguilliformes</taxon>
        <taxon>Anguillidae</taxon>
        <taxon>Anguilla</taxon>
    </lineage>
</organism>
<sequence length="44" mass="5234">MNKRFKNVKLTAYNKVIRTDKQNTYRHTVAVICLSPRRKKGKEV</sequence>
<proteinExistence type="predicted"/>
<reference evidence="1" key="1">
    <citation type="submission" date="2014-11" db="EMBL/GenBank/DDBJ databases">
        <authorList>
            <person name="Amaro Gonzalez C."/>
        </authorList>
    </citation>
    <scope>NUCLEOTIDE SEQUENCE</scope>
</reference>
<reference evidence="1" key="2">
    <citation type="journal article" date="2015" name="Fish Shellfish Immunol.">
        <title>Early steps in the European eel (Anguilla anguilla)-Vibrio vulnificus interaction in the gills: Role of the RtxA13 toxin.</title>
        <authorList>
            <person name="Callol A."/>
            <person name="Pajuelo D."/>
            <person name="Ebbesson L."/>
            <person name="Teles M."/>
            <person name="MacKenzie S."/>
            <person name="Amaro C."/>
        </authorList>
    </citation>
    <scope>NUCLEOTIDE SEQUENCE</scope>
</reference>
<evidence type="ECO:0000313" key="1">
    <source>
        <dbReference type="EMBL" id="JAH19328.1"/>
    </source>
</evidence>